<feature type="transmembrane region" description="Helical" evidence="12">
    <location>
        <begin position="20"/>
        <end position="44"/>
    </location>
</feature>
<name>G7GYH9_9ACTN</name>
<feature type="domain" description="ABC transporter" evidence="13">
    <location>
        <begin position="330"/>
        <end position="567"/>
    </location>
</feature>
<dbReference type="SUPFAM" id="SSF52540">
    <property type="entry name" value="P-loop containing nucleoside triphosphate hydrolases"/>
    <property type="match status" value="1"/>
</dbReference>
<dbReference type="RefSeq" id="WP_007320731.1">
    <property type="nucleotide sequence ID" value="NZ_BAEE01000014.1"/>
</dbReference>
<dbReference type="PROSITE" id="PS50893">
    <property type="entry name" value="ABC_TRANSPORTER_2"/>
    <property type="match status" value="1"/>
</dbReference>
<dbReference type="InterPro" id="IPR011527">
    <property type="entry name" value="ABC1_TM_dom"/>
</dbReference>
<protein>
    <submittedName>
        <fullName evidence="15">Putative iron-siderophore ABC transporter permease/ATP-binding protein</fullName>
    </submittedName>
</protein>
<dbReference type="InterPro" id="IPR003593">
    <property type="entry name" value="AAA+_ATPase"/>
</dbReference>
<evidence type="ECO:0000256" key="2">
    <source>
        <dbReference type="ARBA" id="ARBA00022448"/>
    </source>
</evidence>
<evidence type="ECO:0000256" key="8">
    <source>
        <dbReference type="ARBA" id="ARBA00022967"/>
    </source>
</evidence>
<evidence type="ECO:0000259" key="13">
    <source>
        <dbReference type="PROSITE" id="PS50893"/>
    </source>
</evidence>
<dbReference type="EMBL" id="BAEE01000014">
    <property type="protein sequence ID" value="GAB08654.1"/>
    <property type="molecule type" value="Genomic_DNA"/>
</dbReference>
<comment type="similarity">
    <text evidence="11">Belongs to the ABC transporter superfamily. Siderophore-Fe(3+) uptake transporter (SIUT) (TC 3.A.1.21) family.</text>
</comment>
<dbReference type="GO" id="GO:0005886">
    <property type="term" value="C:plasma membrane"/>
    <property type="evidence" value="ECO:0007669"/>
    <property type="project" value="UniProtKB-SubCell"/>
</dbReference>
<dbReference type="Gene3D" id="1.20.1560.10">
    <property type="entry name" value="ABC transporter type 1, transmembrane domain"/>
    <property type="match status" value="1"/>
</dbReference>
<evidence type="ECO:0000256" key="5">
    <source>
        <dbReference type="ARBA" id="ARBA00022692"/>
    </source>
</evidence>
<keyword evidence="3" id="KW-1003">Cell membrane</keyword>
<dbReference type="AlphaFoldDB" id="G7GYH9"/>
<reference evidence="15 16" key="1">
    <citation type="submission" date="2011-11" db="EMBL/GenBank/DDBJ databases">
        <title>Whole genome shotgun sequence of Gordonia araii NBRC 100433.</title>
        <authorList>
            <person name="Yoshida Y."/>
            <person name="Hosoyama A."/>
            <person name="Tsuchikane K."/>
            <person name="Katsumata H."/>
            <person name="Yamazaki S."/>
            <person name="Fujita N."/>
        </authorList>
    </citation>
    <scope>NUCLEOTIDE SEQUENCE [LARGE SCALE GENOMIC DNA]</scope>
    <source>
        <strain evidence="15 16">NBRC 100433</strain>
    </source>
</reference>
<dbReference type="InterPro" id="IPR017871">
    <property type="entry name" value="ABC_transporter-like_CS"/>
</dbReference>
<keyword evidence="5 12" id="KW-0812">Transmembrane</keyword>
<sequence length="591" mass="63078">MIRRLYRLWPDPKLLARLWSLTAIEAVLQGLLLGLLVPILHAVVQPEPDISAAAPWLVLGAIGAVLYGVLAIVSDPVGYAAAGALAAQLRQQLMRHVSTLPLGWFTATQKARLARGVTADVGDAAHLAVVIGKPVITSTLLPATIVAIVFVVDWRVAVLLCLIALLASSALRRAARVAAEAEIELERASADVASRAIELGQAQPVLRAAGLAGGTPRMRAALDDHRDTYRAGMDRARRPFFRYTGVVATGFVAVLALVAWLMLSERVEVATGVALLVLAARFLQPLGNLIDLIGALRAMTNKIARLEDFLATPPLPAPTDPVHRIGEPHVELDRVTFTYPGGDAPALRDVSMVCRAGTTTALVGPSGSGKTTVTRLIARFFDVQAGQVRIGGVDVRDLDPGALLDEIAIVFQDVYLFDDSIENNLRLARPDATWDELRRVAGAARLDEVIARLPGGWNTRVGEAGAQLSGGERQRVAIARAMLKQARIVLVDEASSALDPENEAAITQAIANLGTDPDRTVIVIAHRPATLAAADHVVSLDAGQVVEAGTPATLLETDGTFARISRQYQRARHWRIGDGAEPYPARPMSQP</sequence>
<feature type="transmembrane region" description="Helical" evidence="12">
    <location>
        <begin position="56"/>
        <end position="73"/>
    </location>
</feature>
<dbReference type="SUPFAM" id="SSF90123">
    <property type="entry name" value="ABC transporter transmembrane region"/>
    <property type="match status" value="1"/>
</dbReference>
<evidence type="ECO:0000256" key="7">
    <source>
        <dbReference type="ARBA" id="ARBA00022840"/>
    </source>
</evidence>
<evidence type="ECO:0000256" key="6">
    <source>
        <dbReference type="ARBA" id="ARBA00022741"/>
    </source>
</evidence>
<dbReference type="GO" id="GO:0140359">
    <property type="term" value="F:ABC-type transporter activity"/>
    <property type="evidence" value="ECO:0007669"/>
    <property type="project" value="InterPro"/>
</dbReference>
<keyword evidence="4" id="KW-0997">Cell inner membrane</keyword>
<dbReference type="Proteomes" id="UP000035088">
    <property type="component" value="Unassembled WGS sequence"/>
</dbReference>
<comment type="caution">
    <text evidence="15">The sequence shown here is derived from an EMBL/GenBank/DDBJ whole genome shotgun (WGS) entry which is preliminary data.</text>
</comment>
<keyword evidence="6" id="KW-0547">Nucleotide-binding</keyword>
<keyword evidence="16" id="KW-1185">Reference proteome</keyword>
<dbReference type="SMART" id="SM00382">
    <property type="entry name" value="AAA"/>
    <property type="match status" value="1"/>
</dbReference>
<evidence type="ECO:0000313" key="16">
    <source>
        <dbReference type="Proteomes" id="UP000035088"/>
    </source>
</evidence>
<keyword evidence="10 12" id="KW-0472">Membrane</keyword>
<evidence type="ECO:0000256" key="4">
    <source>
        <dbReference type="ARBA" id="ARBA00022519"/>
    </source>
</evidence>
<evidence type="ECO:0000256" key="12">
    <source>
        <dbReference type="SAM" id="Phobius"/>
    </source>
</evidence>
<dbReference type="InterPro" id="IPR036640">
    <property type="entry name" value="ABC1_TM_sf"/>
</dbReference>
<gene>
    <name evidence="15" type="ORF">GOARA_014_00020</name>
</gene>
<accession>G7GYH9</accession>
<dbReference type="InterPro" id="IPR003439">
    <property type="entry name" value="ABC_transporter-like_ATP-bd"/>
</dbReference>
<evidence type="ECO:0000256" key="1">
    <source>
        <dbReference type="ARBA" id="ARBA00004429"/>
    </source>
</evidence>
<comment type="subcellular location">
    <subcellularLocation>
        <location evidence="1">Cell inner membrane</location>
        <topology evidence="1">Multi-pass membrane protein</topology>
    </subcellularLocation>
</comment>
<dbReference type="FunFam" id="3.40.50.300:FF:000221">
    <property type="entry name" value="Multidrug ABC transporter ATP-binding protein"/>
    <property type="match status" value="1"/>
</dbReference>
<evidence type="ECO:0000256" key="10">
    <source>
        <dbReference type="ARBA" id="ARBA00023136"/>
    </source>
</evidence>
<evidence type="ECO:0000259" key="14">
    <source>
        <dbReference type="PROSITE" id="PS50929"/>
    </source>
</evidence>
<keyword evidence="9 12" id="KW-1133">Transmembrane helix</keyword>
<evidence type="ECO:0000256" key="11">
    <source>
        <dbReference type="ARBA" id="ARBA00023455"/>
    </source>
</evidence>
<organism evidence="15 16">
    <name type="scientific">Gordonia araii NBRC 100433</name>
    <dbReference type="NCBI Taxonomy" id="1073574"/>
    <lineage>
        <taxon>Bacteria</taxon>
        <taxon>Bacillati</taxon>
        <taxon>Actinomycetota</taxon>
        <taxon>Actinomycetes</taxon>
        <taxon>Mycobacteriales</taxon>
        <taxon>Gordoniaceae</taxon>
        <taxon>Gordonia</taxon>
    </lineage>
</organism>
<feature type="transmembrane region" description="Helical" evidence="12">
    <location>
        <begin position="143"/>
        <end position="167"/>
    </location>
</feature>
<dbReference type="STRING" id="1073574.GOARA_014_00020"/>
<evidence type="ECO:0000313" key="15">
    <source>
        <dbReference type="EMBL" id="GAB08654.1"/>
    </source>
</evidence>
<keyword evidence="2" id="KW-0813">Transport</keyword>
<proteinExistence type="inferred from homology"/>
<dbReference type="Pfam" id="PF00005">
    <property type="entry name" value="ABC_tran"/>
    <property type="match status" value="1"/>
</dbReference>
<evidence type="ECO:0000256" key="9">
    <source>
        <dbReference type="ARBA" id="ARBA00022989"/>
    </source>
</evidence>
<dbReference type="GO" id="GO:0016887">
    <property type="term" value="F:ATP hydrolysis activity"/>
    <property type="evidence" value="ECO:0007669"/>
    <property type="project" value="InterPro"/>
</dbReference>
<dbReference type="Gene3D" id="3.40.50.300">
    <property type="entry name" value="P-loop containing nucleotide triphosphate hydrolases"/>
    <property type="match status" value="1"/>
</dbReference>
<keyword evidence="8" id="KW-1278">Translocase</keyword>
<dbReference type="OrthoDB" id="9806127at2"/>
<dbReference type="Pfam" id="PF00664">
    <property type="entry name" value="ABC_membrane"/>
    <property type="match status" value="1"/>
</dbReference>
<keyword evidence="7 15" id="KW-0067">ATP-binding</keyword>
<dbReference type="InterPro" id="IPR027417">
    <property type="entry name" value="P-loop_NTPase"/>
</dbReference>
<dbReference type="PROSITE" id="PS00211">
    <property type="entry name" value="ABC_TRANSPORTER_1"/>
    <property type="match status" value="1"/>
</dbReference>
<feature type="domain" description="ABC transmembrane type-1" evidence="14">
    <location>
        <begin position="21"/>
        <end position="298"/>
    </location>
</feature>
<evidence type="ECO:0000256" key="3">
    <source>
        <dbReference type="ARBA" id="ARBA00022475"/>
    </source>
</evidence>
<feature type="transmembrane region" description="Helical" evidence="12">
    <location>
        <begin position="240"/>
        <end position="263"/>
    </location>
</feature>
<dbReference type="PROSITE" id="PS50929">
    <property type="entry name" value="ABC_TM1F"/>
    <property type="match status" value="1"/>
</dbReference>
<dbReference type="PANTHER" id="PTHR24221">
    <property type="entry name" value="ATP-BINDING CASSETTE SUB-FAMILY B"/>
    <property type="match status" value="1"/>
</dbReference>
<dbReference type="PANTHER" id="PTHR24221:SF654">
    <property type="entry name" value="ATP-BINDING CASSETTE SUB-FAMILY B MEMBER 6"/>
    <property type="match status" value="1"/>
</dbReference>
<dbReference type="GO" id="GO:0005524">
    <property type="term" value="F:ATP binding"/>
    <property type="evidence" value="ECO:0007669"/>
    <property type="project" value="UniProtKB-KW"/>
</dbReference>
<dbReference type="InterPro" id="IPR039421">
    <property type="entry name" value="Type_1_exporter"/>
</dbReference>